<gene>
    <name evidence="2" type="ORF">Purlil1_12408</name>
</gene>
<sequence>MAITDGTDQSRVAPPPDERSTKNRLLLDCYDSDGSDSGVDTNGRQHDDADLGSVSSHEGDIIVDKGQPCEDPASPESESTRGSERLAPQPTRKRKMPSSGQSDSDSTADSDIRTQRQTADGHDHTILTGSACRDNDPGILLAKLPEDLQCIREYRISASDKAGRPYFELECLMQDGQWYWIAESDVQRSVPSAVGTFWGCGPEDWIAPKPGEKETGRAYWKRPLATDDDGVPDALLISGRKTTKSGQIQFPMQKVGYPTTPPTWHDEDTVKDEWTQEYEIYQLHHANYRDLMNGEEPRFVAVVGHRLNGENGSKKGIQFSCQWTNGTESWEPEDDVQRKYNAAALTYWQSDAKARRACKVPDRRLRIVGHDKSGTKLLLKVQMVGRSSCDMCAICGKLPCRRSSTCRPNVPLEPVGRLLLKWREATEQYLEDQDLCCYNTKPTLKRRSKRLR</sequence>
<evidence type="ECO:0000256" key="1">
    <source>
        <dbReference type="SAM" id="MobiDB-lite"/>
    </source>
</evidence>
<keyword evidence="3" id="KW-1185">Reference proteome</keyword>
<reference evidence="2 3" key="1">
    <citation type="journal article" date="2024" name="Microbiol. Resour. Announc.">
        <title>Genome annotations for the ascomycete fungi Trichoderma harzianum, Trichoderma aggressivum, and Purpureocillium lilacinum.</title>
        <authorList>
            <person name="Beijen E.P.W."/>
            <person name="Ohm R.A."/>
        </authorList>
    </citation>
    <scope>NUCLEOTIDE SEQUENCE [LARGE SCALE GENOMIC DNA]</scope>
    <source>
        <strain evidence="2 3">CBS 150709</strain>
    </source>
</reference>
<evidence type="ECO:0000313" key="3">
    <source>
        <dbReference type="Proteomes" id="UP001287286"/>
    </source>
</evidence>
<organism evidence="2 3">
    <name type="scientific">Purpureocillium lilacinum</name>
    <name type="common">Paecilomyces lilacinus</name>
    <dbReference type="NCBI Taxonomy" id="33203"/>
    <lineage>
        <taxon>Eukaryota</taxon>
        <taxon>Fungi</taxon>
        <taxon>Dikarya</taxon>
        <taxon>Ascomycota</taxon>
        <taxon>Pezizomycotina</taxon>
        <taxon>Sordariomycetes</taxon>
        <taxon>Hypocreomycetidae</taxon>
        <taxon>Hypocreales</taxon>
        <taxon>Ophiocordycipitaceae</taxon>
        <taxon>Purpureocillium</taxon>
    </lineage>
</organism>
<feature type="compositionally biased region" description="Basic and acidic residues" evidence="1">
    <location>
        <begin position="110"/>
        <end position="125"/>
    </location>
</feature>
<comment type="caution">
    <text evidence="2">The sequence shown here is derived from an EMBL/GenBank/DDBJ whole genome shotgun (WGS) entry which is preliminary data.</text>
</comment>
<evidence type="ECO:0000313" key="2">
    <source>
        <dbReference type="EMBL" id="KAK4077256.1"/>
    </source>
</evidence>
<feature type="compositionally biased region" description="Polar residues" evidence="1">
    <location>
        <begin position="98"/>
        <end position="109"/>
    </location>
</feature>
<evidence type="ECO:0008006" key="4">
    <source>
        <dbReference type="Google" id="ProtNLM"/>
    </source>
</evidence>
<protein>
    <recommendedName>
        <fullName evidence="4">Chromo domain-containing protein</fullName>
    </recommendedName>
</protein>
<dbReference type="Proteomes" id="UP001287286">
    <property type="component" value="Unassembled WGS sequence"/>
</dbReference>
<dbReference type="EMBL" id="JAWRVI010000102">
    <property type="protein sequence ID" value="KAK4077256.1"/>
    <property type="molecule type" value="Genomic_DNA"/>
</dbReference>
<proteinExistence type="predicted"/>
<name>A0ABR0BH62_PURLI</name>
<feature type="compositionally biased region" description="Polar residues" evidence="1">
    <location>
        <begin position="1"/>
        <end position="10"/>
    </location>
</feature>
<feature type="region of interest" description="Disordered" evidence="1">
    <location>
        <begin position="1"/>
        <end position="131"/>
    </location>
</feature>
<accession>A0ABR0BH62</accession>